<feature type="domain" description="Histidine kinase" evidence="12">
    <location>
        <begin position="246"/>
        <end position="464"/>
    </location>
</feature>
<sequence>MRTANPSLRRQLLGPLMWVWVAVALIAAWGAYRLAQFAGDTAYDQTLQDETGAIATQVYWTDRGPLLELSIQAQQLLARDSEDRNAFMVIDTMGQILAGTANLPMPEDYKASFEAPQLFDATYLGEPVRGAIYSIRSPMLDQEVSIVVVETRRRRQELEREIQLAVLLPTVALGLLTFALLHWGIRRGVAPLRRVATAVEARDPQDLQPLPLEGVPAEAVPLIERINMLLANVERAVALQRRFVADAAHQLRTPVAGVRVLAQELQQELKDSGGEVTPGLLRELVSSSERMGRLVSQLLNLARSEAALRGMGAELQPVDIVPIVREAAEPLALRASRLGRHVALHAPMQPCRARAHPVWLGEAVANLLDNALRHGGPEIHLTVEPVEGGVRIEVRDNGEGIPADQRALVFEPFWRGERADTRSTDGAGLGLAIVKEVVQGMGGRIALRSRPDCDGTSFEVWLPA</sequence>
<dbReference type="InterPro" id="IPR050428">
    <property type="entry name" value="TCS_sensor_his_kinase"/>
</dbReference>
<accession>A0A2S5STD4</accession>
<keyword evidence="7" id="KW-0418">Kinase</keyword>
<dbReference type="Pfam" id="PF00512">
    <property type="entry name" value="HisKA"/>
    <property type="match status" value="1"/>
</dbReference>
<dbReference type="SMART" id="SM00388">
    <property type="entry name" value="HisKA"/>
    <property type="match status" value="1"/>
</dbReference>
<proteinExistence type="predicted"/>
<dbReference type="GO" id="GO:0000155">
    <property type="term" value="F:phosphorelay sensor kinase activity"/>
    <property type="evidence" value="ECO:0007669"/>
    <property type="project" value="InterPro"/>
</dbReference>
<reference evidence="14 15" key="1">
    <citation type="submission" date="2018-02" db="EMBL/GenBank/DDBJ databases">
        <title>Reclassifiation of [Polyangium] brachysporum DSM 7029 as Guopingzhaonella breviflexa gen. nov., sp. nov., a member of the family Comamonadaceae.</title>
        <authorList>
            <person name="Tang B."/>
        </authorList>
    </citation>
    <scope>NUCLEOTIDE SEQUENCE [LARGE SCALE GENOMIC DNA]</scope>
    <source>
        <strain evidence="14 15">BCRC 80649</strain>
    </source>
</reference>
<gene>
    <name evidence="14" type="ORF">C1704_11620</name>
</gene>
<dbReference type="InterPro" id="IPR005467">
    <property type="entry name" value="His_kinase_dom"/>
</dbReference>
<keyword evidence="15" id="KW-1185">Reference proteome</keyword>
<comment type="caution">
    <text evidence="14">The sequence shown here is derived from an EMBL/GenBank/DDBJ whole genome shotgun (WGS) entry which is preliminary data.</text>
</comment>
<evidence type="ECO:0000256" key="6">
    <source>
        <dbReference type="ARBA" id="ARBA00022692"/>
    </source>
</evidence>
<keyword evidence="6 11" id="KW-0812">Transmembrane</keyword>
<dbReference type="AlphaFoldDB" id="A0A2S5STD4"/>
<evidence type="ECO:0000256" key="9">
    <source>
        <dbReference type="ARBA" id="ARBA00023012"/>
    </source>
</evidence>
<keyword evidence="4" id="KW-0597">Phosphoprotein</keyword>
<evidence type="ECO:0000256" key="7">
    <source>
        <dbReference type="ARBA" id="ARBA00022777"/>
    </source>
</evidence>
<dbReference type="SMART" id="SM00387">
    <property type="entry name" value="HATPase_c"/>
    <property type="match status" value="1"/>
</dbReference>
<protein>
    <recommendedName>
        <fullName evidence="3">histidine kinase</fullName>
        <ecNumber evidence="3">2.7.13.3</ecNumber>
    </recommendedName>
</protein>
<dbReference type="EC" id="2.7.13.3" evidence="3"/>
<dbReference type="InterPro" id="IPR003661">
    <property type="entry name" value="HisK_dim/P_dom"/>
</dbReference>
<keyword evidence="9" id="KW-0902">Two-component regulatory system</keyword>
<dbReference type="InterPro" id="IPR013727">
    <property type="entry name" value="2CSK_N"/>
</dbReference>
<keyword evidence="10 11" id="KW-0472">Membrane</keyword>
<dbReference type="InterPro" id="IPR036890">
    <property type="entry name" value="HATPase_C_sf"/>
</dbReference>
<dbReference type="Gene3D" id="3.30.565.10">
    <property type="entry name" value="Histidine kinase-like ATPase, C-terminal domain"/>
    <property type="match status" value="1"/>
</dbReference>
<organism evidence="14 15">
    <name type="scientific">Caldimonas caldifontis</name>
    <dbReference type="NCBI Taxonomy" id="1452508"/>
    <lineage>
        <taxon>Bacteria</taxon>
        <taxon>Pseudomonadati</taxon>
        <taxon>Pseudomonadota</taxon>
        <taxon>Betaproteobacteria</taxon>
        <taxon>Burkholderiales</taxon>
        <taxon>Sphaerotilaceae</taxon>
        <taxon>Caldimonas</taxon>
    </lineage>
</organism>
<evidence type="ECO:0000256" key="4">
    <source>
        <dbReference type="ARBA" id="ARBA00022553"/>
    </source>
</evidence>
<comment type="subcellular location">
    <subcellularLocation>
        <location evidence="2">Membrane</location>
    </subcellularLocation>
</comment>
<dbReference type="PANTHER" id="PTHR45436:SF1">
    <property type="entry name" value="SENSOR PROTEIN QSEC"/>
    <property type="match status" value="1"/>
</dbReference>
<dbReference type="Proteomes" id="UP000238605">
    <property type="component" value="Unassembled WGS sequence"/>
</dbReference>
<feature type="domain" description="HAMP" evidence="13">
    <location>
        <begin position="186"/>
        <end position="238"/>
    </location>
</feature>
<dbReference type="Pfam" id="PF02518">
    <property type="entry name" value="HATPase_c"/>
    <property type="match status" value="1"/>
</dbReference>
<evidence type="ECO:0000256" key="5">
    <source>
        <dbReference type="ARBA" id="ARBA00022679"/>
    </source>
</evidence>
<dbReference type="InterPro" id="IPR004358">
    <property type="entry name" value="Sig_transdc_His_kin-like_C"/>
</dbReference>
<dbReference type="PANTHER" id="PTHR45436">
    <property type="entry name" value="SENSOR HISTIDINE KINASE YKOH"/>
    <property type="match status" value="1"/>
</dbReference>
<evidence type="ECO:0000256" key="11">
    <source>
        <dbReference type="SAM" id="Phobius"/>
    </source>
</evidence>
<comment type="catalytic activity">
    <reaction evidence="1">
        <text>ATP + protein L-histidine = ADP + protein N-phospho-L-histidine.</text>
        <dbReference type="EC" id="2.7.13.3"/>
    </reaction>
</comment>
<dbReference type="EMBL" id="PSNX01000010">
    <property type="protein sequence ID" value="PPE65944.1"/>
    <property type="molecule type" value="Genomic_DNA"/>
</dbReference>
<evidence type="ECO:0000259" key="13">
    <source>
        <dbReference type="PROSITE" id="PS50885"/>
    </source>
</evidence>
<dbReference type="GO" id="GO:0005886">
    <property type="term" value="C:plasma membrane"/>
    <property type="evidence" value="ECO:0007669"/>
    <property type="project" value="TreeGrafter"/>
</dbReference>
<evidence type="ECO:0000256" key="10">
    <source>
        <dbReference type="ARBA" id="ARBA00023136"/>
    </source>
</evidence>
<keyword evidence="8 11" id="KW-1133">Transmembrane helix</keyword>
<dbReference type="SUPFAM" id="SSF47384">
    <property type="entry name" value="Homodimeric domain of signal transducing histidine kinase"/>
    <property type="match status" value="1"/>
</dbReference>
<dbReference type="PRINTS" id="PR00344">
    <property type="entry name" value="BCTRLSENSOR"/>
</dbReference>
<feature type="transmembrane region" description="Helical" evidence="11">
    <location>
        <begin position="12"/>
        <end position="32"/>
    </location>
</feature>
<dbReference type="Gene3D" id="1.10.287.130">
    <property type="match status" value="1"/>
</dbReference>
<dbReference type="CDD" id="cd00075">
    <property type="entry name" value="HATPase"/>
    <property type="match status" value="1"/>
</dbReference>
<dbReference type="PROSITE" id="PS50885">
    <property type="entry name" value="HAMP"/>
    <property type="match status" value="1"/>
</dbReference>
<evidence type="ECO:0000256" key="1">
    <source>
        <dbReference type="ARBA" id="ARBA00000085"/>
    </source>
</evidence>
<evidence type="ECO:0000313" key="15">
    <source>
        <dbReference type="Proteomes" id="UP000238605"/>
    </source>
</evidence>
<dbReference type="CDD" id="cd00082">
    <property type="entry name" value="HisKA"/>
    <property type="match status" value="1"/>
</dbReference>
<keyword evidence="5" id="KW-0808">Transferase</keyword>
<name>A0A2S5STD4_9BURK</name>
<dbReference type="InterPro" id="IPR003660">
    <property type="entry name" value="HAMP_dom"/>
</dbReference>
<dbReference type="PROSITE" id="PS50109">
    <property type="entry name" value="HIS_KIN"/>
    <property type="match status" value="1"/>
</dbReference>
<evidence type="ECO:0000259" key="12">
    <source>
        <dbReference type="PROSITE" id="PS50109"/>
    </source>
</evidence>
<evidence type="ECO:0000256" key="2">
    <source>
        <dbReference type="ARBA" id="ARBA00004370"/>
    </source>
</evidence>
<dbReference type="InterPro" id="IPR036097">
    <property type="entry name" value="HisK_dim/P_sf"/>
</dbReference>
<feature type="transmembrane region" description="Helical" evidence="11">
    <location>
        <begin position="162"/>
        <end position="185"/>
    </location>
</feature>
<dbReference type="Pfam" id="PF08521">
    <property type="entry name" value="2CSK_N"/>
    <property type="match status" value="1"/>
</dbReference>
<evidence type="ECO:0000313" key="14">
    <source>
        <dbReference type="EMBL" id="PPE65944.1"/>
    </source>
</evidence>
<dbReference type="InterPro" id="IPR003594">
    <property type="entry name" value="HATPase_dom"/>
</dbReference>
<evidence type="ECO:0000256" key="3">
    <source>
        <dbReference type="ARBA" id="ARBA00012438"/>
    </source>
</evidence>
<evidence type="ECO:0000256" key="8">
    <source>
        <dbReference type="ARBA" id="ARBA00022989"/>
    </source>
</evidence>
<dbReference type="SUPFAM" id="SSF55874">
    <property type="entry name" value="ATPase domain of HSP90 chaperone/DNA topoisomerase II/histidine kinase"/>
    <property type="match status" value="1"/>
</dbReference>